<name>X0WVZ2_9ZZZZ</name>
<dbReference type="EMBL" id="BARS01048917">
    <property type="protein sequence ID" value="GAG28593.1"/>
    <property type="molecule type" value="Genomic_DNA"/>
</dbReference>
<organism evidence="1">
    <name type="scientific">marine sediment metagenome</name>
    <dbReference type="NCBI Taxonomy" id="412755"/>
    <lineage>
        <taxon>unclassified sequences</taxon>
        <taxon>metagenomes</taxon>
        <taxon>ecological metagenomes</taxon>
    </lineage>
</organism>
<comment type="caution">
    <text evidence="1">The sequence shown here is derived from an EMBL/GenBank/DDBJ whole genome shotgun (WGS) entry which is preliminary data.</text>
</comment>
<dbReference type="AlphaFoldDB" id="X0WVZ2"/>
<reference evidence="1" key="1">
    <citation type="journal article" date="2014" name="Front. Microbiol.">
        <title>High frequency of phylogenetically diverse reductive dehalogenase-homologous genes in deep subseafloor sedimentary metagenomes.</title>
        <authorList>
            <person name="Kawai M."/>
            <person name="Futagami T."/>
            <person name="Toyoda A."/>
            <person name="Takaki Y."/>
            <person name="Nishi S."/>
            <person name="Hori S."/>
            <person name="Arai W."/>
            <person name="Tsubouchi T."/>
            <person name="Morono Y."/>
            <person name="Uchiyama I."/>
            <person name="Ito T."/>
            <person name="Fujiyama A."/>
            <person name="Inagaki F."/>
            <person name="Takami H."/>
        </authorList>
    </citation>
    <scope>NUCLEOTIDE SEQUENCE</scope>
    <source>
        <strain evidence="1">Expedition CK06-06</strain>
    </source>
</reference>
<evidence type="ECO:0000313" key="1">
    <source>
        <dbReference type="EMBL" id="GAG28593.1"/>
    </source>
</evidence>
<protein>
    <submittedName>
        <fullName evidence="1">Uncharacterized protein</fullName>
    </submittedName>
</protein>
<gene>
    <name evidence="1" type="ORF">S01H1_73232</name>
</gene>
<proteinExistence type="predicted"/>
<sequence>MTEPQAAVIAEGEGMILNIGGMEKGVAYLRKVNGIRCRVTKLWSQSTGAYIVVILKREGGAT</sequence>
<accession>X0WVZ2</accession>